<dbReference type="InterPro" id="IPR029058">
    <property type="entry name" value="AB_hydrolase_fold"/>
</dbReference>
<dbReference type="Pfam" id="PF12697">
    <property type="entry name" value="Abhydrolase_6"/>
    <property type="match status" value="1"/>
</dbReference>
<sequence length="281" mass="29017">MTKILPVESGDWPGFTRRAIPCPSGALSVRIGGSAEGPPILFAHSILTDGAIWARQAARLGEEGFRVVVADTRGHGASEAAPAPYSLDGLGADVVAVLDGLSIRRAHFVGVSLGAMTGLGLGIAHADRLLSLFICAARADAPAPFAAAWDDRIALALDDGTAALAAPTVDRWFGQGFASREPVLAERLTACITGTSTQGFVGCARAIQGLDYLGAVGRIRVPTALVIGTNDESLLAPMRDMAPVIHGATYAEIADGGHLPQVDQPERFDAVLTAHLAAVGR</sequence>
<reference evidence="2 3" key="1">
    <citation type="submission" date="2019-07" db="EMBL/GenBank/DDBJ databases">
        <title>Whole genome shotgun sequence of Methylobacterium gnaphalii NBRC 107716.</title>
        <authorList>
            <person name="Hosoyama A."/>
            <person name="Uohara A."/>
            <person name="Ohji S."/>
            <person name="Ichikawa N."/>
        </authorList>
    </citation>
    <scope>NUCLEOTIDE SEQUENCE [LARGE SCALE GENOMIC DNA]</scope>
    <source>
        <strain evidence="2 3">NBRC 107716</strain>
    </source>
</reference>
<feature type="domain" description="AB hydrolase-1" evidence="1">
    <location>
        <begin position="40"/>
        <end position="269"/>
    </location>
</feature>
<dbReference type="InterPro" id="IPR050228">
    <property type="entry name" value="Carboxylesterase_BioH"/>
</dbReference>
<comment type="caution">
    <text evidence="2">The sequence shown here is derived from an EMBL/GenBank/DDBJ whole genome shotgun (WGS) entry which is preliminary data.</text>
</comment>
<dbReference type="PANTHER" id="PTHR43194:SF2">
    <property type="entry name" value="PEROXISOMAL MEMBRANE PROTEIN LPX1"/>
    <property type="match status" value="1"/>
</dbReference>
<dbReference type="PRINTS" id="PR00412">
    <property type="entry name" value="EPOXHYDRLASE"/>
</dbReference>
<accession>A0A512JRI3</accession>
<proteinExistence type="predicted"/>
<dbReference type="SUPFAM" id="SSF53474">
    <property type="entry name" value="alpha/beta-Hydrolases"/>
    <property type="match status" value="1"/>
</dbReference>
<evidence type="ECO:0000259" key="1">
    <source>
        <dbReference type="Pfam" id="PF12697"/>
    </source>
</evidence>
<dbReference type="InterPro" id="IPR000073">
    <property type="entry name" value="AB_hydrolase_1"/>
</dbReference>
<dbReference type="AlphaFoldDB" id="A0A512JRI3"/>
<dbReference type="GO" id="GO:0003824">
    <property type="term" value="F:catalytic activity"/>
    <property type="evidence" value="ECO:0007669"/>
    <property type="project" value="InterPro"/>
</dbReference>
<dbReference type="RefSeq" id="WP_147048922.1">
    <property type="nucleotide sequence ID" value="NZ_BJZV01000049.1"/>
</dbReference>
<gene>
    <name evidence="2" type="primary">pcaD</name>
    <name evidence="2" type="ORF">MGN01_44120</name>
</gene>
<keyword evidence="3" id="KW-1185">Reference proteome</keyword>
<name>A0A512JRI3_9HYPH</name>
<dbReference type="Gene3D" id="3.40.50.1820">
    <property type="entry name" value="alpha/beta hydrolase"/>
    <property type="match status" value="1"/>
</dbReference>
<dbReference type="Proteomes" id="UP000321750">
    <property type="component" value="Unassembled WGS sequence"/>
</dbReference>
<dbReference type="EMBL" id="BJZV01000049">
    <property type="protein sequence ID" value="GEP12567.1"/>
    <property type="molecule type" value="Genomic_DNA"/>
</dbReference>
<dbReference type="PANTHER" id="PTHR43194">
    <property type="entry name" value="HYDROLASE ALPHA/BETA FOLD FAMILY"/>
    <property type="match status" value="1"/>
</dbReference>
<evidence type="ECO:0000313" key="2">
    <source>
        <dbReference type="EMBL" id="GEP12567.1"/>
    </source>
</evidence>
<dbReference type="OrthoDB" id="9793083at2"/>
<evidence type="ECO:0000313" key="3">
    <source>
        <dbReference type="Proteomes" id="UP000321750"/>
    </source>
</evidence>
<dbReference type="InterPro" id="IPR000639">
    <property type="entry name" value="Epox_hydrolase-like"/>
</dbReference>
<protein>
    <submittedName>
        <fullName evidence="2">3-oxoadipate enol-lactonase</fullName>
    </submittedName>
</protein>
<organism evidence="2 3">
    <name type="scientific">Methylobacterium gnaphalii</name>
    <dbReference type="NCBI Taxonomy" id="1010610"/>
    <lineage>
        <taxon>Bacteria</taxon>
        <taxon>Pseudomonadati</taxon>
        <taxon>Pseudomonadota</taxon>
        <taxon>Alphaproteobacteria</taxon>
        <taxon>Hyphomicrobiales</taxon>
        <taxon>Methylobacteriaceae</taxon>
        <taxon>Methylobacterium</taxon>
    </lineage>
</organism>